<evidence type="ECO:0000313" key="2">
    <source>
        <dbReference type="Proteomes" id="UP000071065"/>
    </source>
</evidence>
<protein>
    <submittedName>
        <fullName evidence="1">Head completion protein</fullName>
    </submittedName>
</protein>
<dbReference type="RefSeq" id="WP_051789590.1">
    <property type="nucleotide sequence ID" value="NZ_CP013251.1"/>
</dbReference>
<dbReference type="InterPro" id="IPR009225">
    <property type="entry name" value="Phage_head_completion_GpL"/>
</dbReference>
<accession>A0A142BB55</accession>
<proteinExistence type="predicted"/>
<gene>
    <name evidence="1" type="ORF">EZMO1_1838</name>
</gene>
<sequence length="153" mass="17370">MSFSGKAHQTPEKTIQNQPFWPDLELADFVDNYRIPSDLPEGTVTGHLINAAIQVNSRLVTYRAEQRQSGYEHLEQVPSEVINGQSIQVTLYHRAVCCMGKASVLRDFASIDRREPAENQAKTGEETEDRYLQYVDEALCRFLNIGDINVELI</sequence>
<reference evidence="1 2" key="1">
    <citation type="journal article" date="2016" name="Front. Microbiol.">
        <title>Genomic Insight into the Host-Endosymbiont Relationship of Endozoicomonas montiporae CL-33(T) with its Coral Host.</title>
        <authorList>
            <person name="Ding J.-Y."/>
            <person name="Shiu J.-H."/>
            <person name="Chen W.-M."/>
            <person name="Chiang Y.-R."/>
            <person name="Tang S.-L."/>
        </authorList>
    </citation>
    <scope>NUCLEOTIDE SEQUENCE [LARGE SCALE GENOMIC DNA]</scope>
    <source>
        <strain evidence="1 2">CL-33</strain>
    </source>
</reference>
<evidence type="ECO:0000313" key="1">
    <source>
        <dbReference type="EMBL" id="AMO55981.1"/>
    </source>
</evidence>
<dbReference type="EMBL" id="CP013251">
    <property type="protein sequence ID" value="AMO55981.1"/>
    <property type="molecule type" value="Genomic_DNA"/>
</dbReference>
<dbReference type="Pfam" id="PF05926">
    <property type="entry name" value="Phage_GPL"/>
    <property type="match status" value="1"/>
</dbReference>
<name>A0A142BB55_9GAMM</name>
<dbReference type="AlphaFoldDB" id="A0A142BB55"/>
<dbReference type="KEGG" id="emp:EZMO1_1838"/>
<dbReference type="PATRIC" id="fig|570277.3.peg.1980"/>
<organism evidence="1 2">
    <name type="scientific">Endozoicomonas montiporae CL-33</name>
    <dbReference type="NCBI Taxonomy" id="570277"/>
    <lineage>
        <taxon>Bacteria</taxon>
        <taxon>Pseudomonadati</taxon>
        <taxon>Pseudomonadota</taxon>
        <taxon>Gammaproteobacteria</taxon>
        <taxon>Oceanospirillales</taxon>
        <taxon>Endozoicomonadaceae</taxon>
        <taxon>Endozoicomonas</taxon>
    </lineage>
</organism>
<dbReference type="Proteomes" id="UP000071065">
    <property type="component" value="Chromosome"/>
</dbReference>
<dbReference type="STRING" id="570277.EZMO1_1838"/>